<dbReference type="Gene3D" id="3.30.70.1290">
    <property type="entry name" value="Transposase IS200-like"/>
    <property type="match status" value="1"/>
</dbReference>
<dbReference type="GO" id="GO:0004803">
    <property type="term" value="F:transposase activity"/>
    <property type="evidence" value="ECO:0007669"/>
    <property type="project" value="InterPro"/>
</dbReference>
<dbReference type="PANTHER" id="PTHR33360:SF2">
    <property type="entry name" value="TRANSPOSASE FOR INSERTION SEQUENCE ELEMENT IS200"/>
    <property type="match status" value="1"/>
</dbReference>
<dbReference type="EMBL" id="CP030032">
    <property type="protein sequence ID" value="AWV87868.1"/>
    <property type="molecule type" value="Genomic_DNA"/>
</dbReference>
<dbReference type="Pfam" id="PF01797">
    <property type="entry name" value="Y1_Tnp"/>
    <property type="match status" value="1"/>
</dbReference>
<dbReference type="SUPFAM" id="SSF143422">
    <property type="entry name" value="Transposase IS200-like"/>
    <property type="match status" value="1"/>
</dbReference>
<evidence type="ECO:0000313" key="2">
    <source>
        <dbReference type="Proteomes" id="UP000249799"/>
    </source>
</evidence>
<dbReference type="Proteomes" id="UP000249799">
    <property type="component" value="Chromosome"/>
</dbReference>
<dbReference type="PANTHER" id="PTHR33360">
    <property type="entry name" value="TRANSPOSASE FOR INSERTION SEQUENCE ELEMENT IS200"/>
    <property type="match status" value="1"/>
</dbReference>
<dbReference type="AlphaFoldDB" id="A0A2Z4FGA6"/>
<dbReference type="OrthoDB" id="9798161at2"/>
<dbReference type="SMART" id="SM01321">
    <property type="entry name" value="Y1_Tnp"/>
    <property type="match status" value="1"/>
</dbReference>
<reference evidence="1 2" key="1">
    <citation type="submission" date="2018-06" db="EMBL/GenBank/DDBJ databases">
        <title>Lujinxingia sediminis gen. nov. sp. nov., a new facultative anaerobic member of the class Deltaproteobacteria, and proposal of Lujinxingaceae fam. nov.</title>
        <authorList>
            <person name="Guo L.-Y."/>
            <person name="Li C.-M."/>
            <person name="Wang S."/>
            <person name="Du Z.-J."/>
        </authorList>
    </citation>
    <scope>NUCLEOTIDE SEQUENCE [LARGE SCALE GENOMIC DNA]</scope>
    <source>
        <strain evidence="1 2">FA350</strain>
    </source>
</reference>
<dbReference type="NCBIfam" id="NF033573">
    <property type="entry name" value="transpos_IS200"/>
    <property type="match status" value="1"/>
</dbReference>
<sequence>MSYTRLRYHIVTATKYREPLLTPDVENVAYRVLRREAEALNAKISHIGGIEDHIHIIAAIPPTLAVSTFVGRVKTETTKALKRNFAHLDTFAWQAGFGAFTLNPNDMDGIIHYVLNQKNHHKKDDLWAPFERLG</sequence>
<keyword evidence="2" id="KW-1185">Reference proteome</keyword>
<dbReference type="GO" id="GO:0006313">
    <property type="term" value="P:DNA transposition"/>
    <property type="evidence" value="ECO:0007669"/>
    <property type="project" value="InterPro"/>
</dbReference>
<accession>A0A2Z4FGA6</accession>
<name>A0A2Z4FGA6_9DELT</name>
<dbReference type="KEGG" id="bsed:DN745_00410"/>
<dbReference type="GO" id="GO:0003677">
    <property type="term" value="F:DNA binding"/>
    <property type="evidence" value="ECO:0007669"/>
    <property type="project" value="InterPro"/>
</dbReference>
<dbReference type="InterPro" id="IPR002686">
    <property type="entry name" value="Transposase_17"/>
</dbReference>
<dbReference type="RefSeq" id="WP_111331105.1">
    <property type="nucleotide sequence ID" value="NZ_CP030032.1"/>
</dbReference>
<organism evidence="1 2">
    <name type="scientific">Bradymonas sediminis</name>
    <dbReference type="NCBI Taxonomy" id="1548548"/>
    <lineage>
        <taxon>Bacteria</taxon>
        <taxon>Deltaproteobacteria</taxon>
        <taxon>Bradymonadales</taxon>
        <taxon>Bradymonadaceae</taxon>
        <taxon>Bradymonas</taxon>
    </lineage>
</organism>
<protein>
    <submittedName>
        <fullName evidence="1">IS200/IS605 family transposase</fullName>
    </submittedName>
</protein>
<proteinExistence type="predicted"/>
<dbReference type="InterPro" id="IPR036515">
    <property type="entry name" value="Transposase_17_sf"/>
</dbReference>
<evidence type="ECO:0000313" key="1">
    <source>
        <dbReference type="EMBL" id="AWV87868.1"/>
    </source>
</evidence>
<gene>
    <name evidence="1" type="primary">tnpA</name>
    <name evidence="1" type="ORF">DN745_00410</name>
</gene>